<sequence length="205" mass="23748">MFGHYFLRPSEVFRDAGQKFFEREVLKATTLSCCVQLDRVVARCIVMDVNSYLLGRPTGFDEEDVYVCEFRVNKAFRTQKKPLKFVNPVNKSSYCFQYFKKDAVTFKRNYMPNGTISSGEHRHHYKRGRSQRNSKLKNAAAQVLVHLDESHSNLECVGDNSNVERPGDNEDESGKKHVSKNVIQTRKVEEKKANLEDLIKKLKYS</sequence>
<dbReference type="GO" id="GO:0003682">
    <property type="term" value="F:chromatin binding"/>
    <property type="evidence" value="ECO:0007669"/>
    <property type="project" value="InterPro"/>
</dbReference>
<feature type="compositionally biased region" description="Basic and acidic residues" evidence="7">
    <location>
        <begin position="165"/>
        <end position="175"/>
    </location>
</feature>
<dbReference type="PANTHER" id="PTHR16062:SF22">
    <property type="entry name" value="HISTONE-LYSINE N-METHYLTRANSFERASE ASH1L"/>
    <property type="match status" value="1"/>
</dbReference>
<proteinExistence type="predicted"/>
<keyword evidence="11" id="KW-1185">Reference proteome</keyword>
<dbReference type="STRING" id="6412.T1EXV7"/>
<protein>
    <recommendedName>
        <fullName evidence="8">BAH domain-containing protein</fullName>
    </recommendedName>
</protein>
<dbReference type="InterPro" id="IPR037382">
    <property type="entry name" value="Rsc/polybromo"/>
</dbReference>
<dbReference type="PROSITE" id="PS51038">
    <property type="entry name" value="BAH"/>
    <property type="match status" value="1"/>
</dbReference>
<dbReference type="InterPro" id="IPR001025">
    <property type="entry name" value="BAH_dom"/>
</dbReference>
<evidence type="ECO:0000313" key="9">
    <source>
        <dbReference type="EMBL" id="ESN90511.1"/>
    </source>
</evidence>
<evidence type="ECO:0000259" key="8">
    <source>
        <dbReference type="PROSITE" id="PS51038"/>
    </source>
</evidence>
<evidence type="ECO:0000313" key="11">
    <source>
        <dbReference type="Proteomes" id="UP000015101"/>
    </source>
</evidence>
<dbReference type="EMBL" id="AMQM01002270">
    <property type="status" value="NOT_ANNOTATED_CDS"/>
    <property type="molecule type" value="Genomic_DNA"/>
</dbReference>
<dbReference type="InterPro" id="IPR043151">
    <property type="entry name" value="BAH_sf"/>
</dbReference>
<keyword evidence="2" id="KW-0677">Repeat</keyword>
<evidence type="ECO:0000256" key="7">
    <source>
        <dbReference type="SAM" id="MobiDB-lite"/>
    </source>
</evidence>
<dbReference type="KEGG" id="hro:HELRODRAFT_166182"/>
<keyword evidence="3" id="KW-0156">Chromatin regulator</keyword>
<dbReference type="EMBL" id="KB097753">
    <property type="protein sequence ID" value="ESN90511.1"/>
    <property type="molecule type" value="Genomic_DNA"/>
</dbReference>
<dbReference type="OrthoDB" id="422362at2759"/>
<keyword evidence="6" id="KW-0539">Nucleus</keyword>
<keyword evidence="5" id="KW-0804">Transcription</keyword>
<accession>T1EXV7</accession>
<evidence type="ECO:0000256" key="6">
    <source>
        <dbReference type="ARBA" id="ARBA00023242"/>
    </source>
</evidence>
<evidence type="ECO:0000256" key="3">
    <source>
        <dbReference type="ARBA" id="ARBA00022853"/>
    </source>
</evidence>
<dbReference type="CTD" id="20201407"/>
<evidence type="ECO:0000256" key="1">
    <source>
        <dbReference type="ARBA" id="ARBA00004123"/>
    </source>
</evidence>
<comment type="subcellular location">
    <subcellularLocation>
        <location evidence="1">Nucleus</location>
    </subcellularLocation>
</comment>
<evidence type="ECO:0000256" key="4">
    <source>
        <dbReference type="ARBA" id="ARBA00023015"/>
    </source>
</evidence>
<evidence type="ECO:0000256" key="5">
    <source>
        <dbReference type="ARBA" id="ARBA00023163"/>
    </source>
</evidence>
<evidence type="ECO:0000256" key="2">
    <source>
        <dbReference type="ARBA" id="ARBA00022737"/>
    </source>
</evidence>
<feature type="region of interest" description="Disordered" evidence="7">
    <location>
        <begin position="155"/>
        <end position="183"/>
    </location>
</feature>
<dbReference type="AlphaFoldDB" id="T1EXV7"/>
<dbReference type="Proteomes" id="UP000015101">
    <property type="component" value="Unassembled WGS sequence"/>
</dbReference>
<dbReference type="InParanoid" id="T1EXV7"/>
<dbReference type="GO" id="GO:0016586">
    <property type="term" value="C:RSC-type complex"/>
    <property type="evidence" value="ECO:0007669"/>
    <property type="project" value="InterPro"/>
</dbReference>
<dbReference type="PANTHER" id="PTHR16062">
    <property type="entry name" value="SWI/SNF-RELATED"/>
    <property type="match status" value="1"/>
</dbReference>
<evidence type="ECO:0000313" key="10">
    <source>
        <dbReference type="EnsemblMetazoa" id="HelroP166182"/>
    </source>
</evidence>
<keyword evidence="4" id="KW-0805">Transcription regulation</keyword>
<dbReference type="Gene3D" id="2.30.30.490">
    <property type="match status" value="1"/>
</dbReference>
<name>T1EXV7_HELRO</name>
<feature type="domain" description="BAH" evidence="8">
    <location>
        <begin position="1"/>
        <end position="83"/>
    </location>
</feature>
<reference evidence="10" key="3">
    <citation type="submission" date="2015-06" db="UniProtKB">
        <authorList>
            <consortium name="EnsemblMetazoa"/>
        </authorList>
    </citation>
    <scope>IDENTIFICATION</scope>
</reference>
<dbReference type="GO" id="GO:0006338">
    <property type="term" value="P:chromatin remodeling"/>
    <property type="evidence" value="ECO:0007669"/>
    <property type="project" value="InterPro"/>
</dbReference>
<dbReference type="GeneID" id="20201407"/>
<organism evidence="10 11">
    <name type="scientific">Helobdella robusta</name>
    <name type="common">Californian leech</name>
    <dbReference type="NCBI Taxonomy" id="6412"/>
    <lineage>
        <taxon>Eukaryota</taxon>
        <taxon>Metazoa</taxon>
        <taxon>Spiralia</taxon>
        <taxon>Lophotrochozoa</taxon>
        <taxon>Annelida</taxon>
        <taxon>Clitellata</taxon>
        <taxon>Hirudinea</taxon>
        <taxon>Rhynchobdellida</taxon>
        <taxon>Glossiphoniidae</taxon>
        <taxon>Helobdella</taxon>
    </lineage>
</organism>
<dbReference type="eggNOG" id="KOG1083">
    <property type="taxonomic scope" value="Eukaryota"/>
</dbReference>
<reference evidence="11" key="1">
    <citation type="submission" date="2012-12" db="EMBL/GenBank/DDBJ databases">
        <authorList>
            <person name="Hellsten U."/>
            <person name="Grimwood J."/>
            <person name="Chapman J.A."/>
            <person name="Shapiro H."/>
            <person name="Aerts A."/>
            <person name="Otillar R.P."/>
            <person name="Terry A.Y."/>
            <person name="Boore J.L."/>
            <person name="Simakov O."/>
            <person name="Marletaz F."/>
            <person name="Cho S.-J."/>
            <person name="Edsinger-Gonzales E."/>
            <person name="Havlak P."/>
            <person name="Kuo D.-H."/>
            <person name="Larsson T."/>
            <person name="Lv J."/>
            <person name="Arendt D."/>
            <person name="Savage R."/>
            <person name="Osoegawa K."/>
            <person name="de Jong P."/>
            <person name="Lindberg D.R."/>
            <person name="Seaver E.C."/>
            <person name="Weisblat D.A."/>
            <person name="Putnam N.H."/>
            <person name="Grigoriev I.V."/>
            <person name="Rokhsar D.S."/>
        </authorList>
    </citation>
    <scope>NUCLEOTIDE SEQUENCE</scope>
</reference>
<gene>
    <name evidence="10" type="primary">20201407</name>
    <name evidence="9" type="ORF">HELRODRAFT_166182</name>
</gene>
<dbReference type="HOGENOM" id="CLU_1338880_0_0_1"/>
<reference evidence="9 11" key="2">
    <citation type="journal article" date="2013" name="Nature">
        <title>Insights into bilaterian evolution from three spiralian genomes.</title>
        <authorList>
            <person name="Simakov O."/>
            <person name="Marletaz F."/>
            <person name="Cho S.J."/>
            <person name="Edsinger-Gonzales E."/>
            <person name="Havlak P."/>
            <person name="Hellsten U."/>
            <person name="Kuo D.H."/>
            <person name="Larsson T."/>
            <person name="Lv J."/>
            <person name="Arendt D."/>
            <person name="Savage R."/>
            <person name="Osoegawa K."/>
            <person name="de Jong P."/>
            <person name="Grimwood J."/>
            <person name="Chapman J.A."/>
            <person name="Shapiro H."/>
            <person name="Aerts A."/>
            <person name="Otillar R.P."/>
            <person name="Terry A.Y."/>
            <person name="Boore J.L."/>
            <person name="Grigoriev I.V."/>
            <person name="Lindberg D.R."/>
            <person name="Seaver E.C."/>
            <person name="Weisblat D.A."/>
            <person name="Putnam N.H."/>
            <person name="Rokhsar D.S."/>
        </authorList>
    </citation>
    <scope>NUCLEOTIDE SEQUENCE</scope>
</reference>
<dbReference type="Pfam" id="PF01426">
    <property type="entry name" value="BAH"/>
    <property type="match status" value="1"/>
</dbReference>
<dbReference type="RefSeq" id="XP_009031433.1">
    <property type="nucleotide sequence ID" value="XM_009033185.1"/>
</dbReference>
<dbReference type="EnsemblMetazoa" id="HelroT166182">
    <property type="protein sequence ID" value="HelroP166182"/>
    <property type="gene ID" value="HelroG166182"/>
</dbReference>